<dbReference type="RefSeq" id="WP_257444528.1">
    <property type="nucleotide sequence ID" value="NZ_JANIPJ010000004.1"/>
</dbReference>
<dbReference type="CDD" id="cd18773">
    <property type="entry name" value="PDC1_HK_sensor"/>
    <property type="match status" value="1"/>
</dbReference>
<dbReference type="InterPro" id="IPR003660">
    <property type="entry name" value="HAMP_dom"/>
</dbReference>
<dbReference type="Gene3D" id="1.10.287.950">
    <property type="entry name" value="Methyl-accepting chemotaxis protein"/>
    <property type="match status" value="1"/>
</dbReference>
<gene>
    <name evidence="10" type="ORF">NQZ67_08385</name>
</gene>
<dbReference type="GO" id="GO:0007165">
    <property type="term" value="P:signal transduction"/>
    <property type="evidence" value="ECO:0007669"/>
    <property type="project" value="UniProtKB-KW"/>
</dbReference>
<dbReference type="GO" id="GO:0005886">
    <property type="term" value="C:plasma membrane"/>
    <property type="evidence" value="ECO:0007669"/>
    <property type="project" value="UniProtKB-SubCell"/>
</dbReference>
<keyword evidence="7" id="KW-0812">Transmembrane</keyword>
<evidence type="ECO:0000259" key="8">
    <source>
        <dbReference type="PROSITE" id="PS50111"/>
    </source>
</evidence>
<evidence type="ECO:0000256" key="1">
    <source>
        <dbReference type="ARBA" id="ARBA00004236"/>
    </source>
</evidence>
<feature type="domain" description="HAMP" evidence="9">
    <location>
        <begin position="217"/>
        <end position="269"/>
    </location>
</feature>
<dbReference type="PANTHER" id="PTHR32089:SF112">
    <property type="entry name" value="LYSOZYME-LIKE PROTEIN-RELATED"/>
    <property type="match status" value="1"/>
</dbReference>
<dbReference type="SUPFAM" id="SSF103190">
    <property type="entry name" value="Sensory domain-like"/>
    <property type="match status" value="1"/>
</dbReference>
<dbReference type="SMART" id="SM00304">
    <property type="entry name" value="HAMP"/>
    <property type="match status" value="1"/>
</dbReference>
<evidence type="ECO:0000256" key="7">
    <source>
        <dbReference type="SAM" id="Phobius"/>
    </source>
</evidence>
<dbReference type="Pfam" id="PF00672">
    <property type="entry name" value="HAMP"/>
    <property type="match status" value="1"/>
</dbReference>
<dbReference type="PANTHER" id="PTHR32089">
    <property type="entry name" value="METHYL-ACCEPTING CHEMOTAXIS PROTEIN MCPB"/>
    <property type="match status" value="1"/>
</dbReference>
<proteinExistence type="inferred from homology"/>
<comment type="caution">
    <text evidence="10">The sequence shown here is derived from an EMBL/GenBank/DDBJ whole genome shotgun (WGS) entry which is preliminary data.</text>
</comment>
<dbReference type="PROSITE" id="PS50885">
    <property type="entry name" value="HAMP"/>
    <property type="match status" value="1"/>
</dbReference>
<evidence type="ECO:0000256" key="2">
    <source>
        <dbReference type="ARBA" id="ARBA00022475"/>
    </source>
</evidence>
<evidence type="ECO:0000256" key="6">
    <source>
        <dbReference type="PROSITE-ProRule" id="PRU00284"/>
    </source>
</evidence>
<dbReference type="InterPro" id="IPR029151">
    <property type="entry name" value="Sensor-like_sf"/>
</dbReference>
<name>A0A9X2S821_9BACL</name>
<dbReference type="CDD" id="cd06225">
    <property type="entry name" value="HAMP"/>
    <property type="match status" value="1"/>
</dbReference>
<sequence>MIKSIFKFNWFREHLSVKIAISILGLQVITCVAFAASGYMSQSSLSEKLLEQFDMRLETDIRIARNTLEAIPDSSTELTGQDDPKYAVIKEELEELQAEHSLENVYILSSSQGEERIIILSGVPDDFGTPYPFTQEMKDAIAENQTKISPIYEDEYGTHKSIFMPLANESGAVYGILGIDLDASVVPETASSSNWTTVIISIIVFIVGSAIAILISRIITNPLRRLMTAAERVAAGDMQNHFQVQSKDEIGKLGIAFGMMIGSLKTLIQQVIASSTLIENTSKHLRQSVNESTQSAQQVAESTDRMSQGITEIVQSVSDSQEGIHNIDADIKTVSTGMKEIQEIATEVHSQSDQGQELVDRTLRQMEEIKEAMLQSQKAAAALETRSSEIGEIIGIISEISTQTNLLALNASIEAARVGELGRGFAVVADEVKKLATQSAQAAQSVNELISSTQANSHLVKQSIEEGTKAVELGHTWINGTHQSFKQIYAGVSEFTTHTNLMFGSLEKVEHAFSGITGAMEQISGITQEQAAGTEEVAASAQQQSASMQEISAAIQQLTALSVDLNESVKSFKL</sequence>
<protein>
    <submittedName>
        <fullName evidence="10">Methyl-accepting chemotaxis protein</fullName>
    </submittedName>
</protein>
<organism evidence="10 11">
    <name type="scientific">Paenibacillus soyae</name>
    <dbReference type="NCBI Taxonomy" id="2969249"/>
    <lineage>
        <taxon>Bacteria</taxon>
        <taxon>Bacillati</taxon>
        <taxon>Bacillota</taxon>
        <taxon>Bacilli</taxon>
        <taxon>Bacillales</taxon>
        <taxon>Paenibacillaceae</taxon>
        <taxon>Paenibacillus</taxon>
    </lineage>
</organism>
<evidence type="ECO:0000259" key="9">
    <source>
        <dbReference type="PROSITE" id="PS50885"/>
    </source>
</evidence>
<dbReference type="Proteomes" id="UP001141950">
    <property type="component" value="Unassembled WGS sequence"/>
</dbReference>
<dbReference type="SUPFAM" id="SSF58104">
    <property type="entry name" value="Methyl-accepting chemotaxis protein (MCP) signaling domain"/>
    <property type="match status" value="1"/>
</dbReference>
<dbReference type="Pfam" id="PF00015">
    <property type="entry name" value="MCPsignal"/>
    <property type="match status" value="1"/>
</dbReference>
<evidence type="ECO:0000256" key="5">
    <source>
        <dbReference type="ARBA" id="ARBA00029447"/>
    </source>
</evidence>
<evidence type="ECO:0000256" key="4">
    <source>
        <dbReference type="ARBA" id="ARBA00023224"/>
    </source>
</evidence>
<dbReference type="EMBL" id="JANIPJ010000004">
    <property type="protein sequence ID" value="MCR2803899.1"/>
    <property type="molecule type" value="Genomic_DNA"/>
</dbReference>
<reference evidence="10" key="1">
    <citation type="submission" date="2022-08" db="EMBL/GenBank/DDBJ databases">
        <title>The genomic sequence of strain Paenibacillus sp. SCIV0701.</title>
        <authorList>
            <person name="Zhao H."/>
        </authorList>
    </citation>
    <scope>NUCLEOTIDE SEQUENCE</scope>
    <source>
        <strain evidence="10">SCIV0701</strain>
    </source>
</reference>
<keyword evidence="4 6" id="KW-0807">Transducer</keyword>
<comment type="similarity">
    <text evidence="5">Belongs to the methyl-accepting chemotaxis (MCP) protein family.</text>
</comment>
<keyword evidence="3 7" id="KW-0472">Membrane</keyword>
<dbReference type="InterPro" id="IPR004089">
    <property type="entry name" value="MCPsignal_dom"/>
</dbReference>
<dbReference type="PROSITE" id="PS50111">
    <property type="entry name" value="CHEMOTAXIS_TRANSDUC_2"/>
    <property type="match status" value="1"/>
</dbReference>
<feature type="transmembrane region" description="Helical" evidence="7">
    <location>
        <begin position="195"/>
        <end position="215"/>
    </location>
</feature>
<comment type="subcellular location">
    <subcellularLocation>
        <location evidence="1">Cell membrane</location>
    </subcellularLocation>
</comment>
<evidence type="ECO:0000313" key="11">
    <source>
        <dbReference type="Proteomes" id="UP001141950"/>
    </source>
</evidence>
<accession>A0A9X2S821</accession>
<evidence type="ECO:0000313" key="10">
    <source>
        <dbReference type="EMBL" id="MCR2803899.1"/>
    </source>
</evidence>
<feature type="domain" description="Methyl-accepting transducer" evidence="8">
    <location>
        <begin position="288"/>
        <end position="545"/>
    </location>
</feature>
<dbReference type="AlphaFoldDB" id="A0A9X2S821"/>
<keyword evidence="2" id="KW-1003">Cell membrane</keyword>
<dbReference type="SMART" id="SM00283">
    <property type="entry name" value="MA"/>
    <property type="match status" value="1"/>
</dbReference>
<keyword evidence="7" id="KW-1133">Transmembrane helix</keyword>
<keyword evidence="11" id="KW-1185">Reference proteome</keyword>
<dbReference type="Gene3D" id="6.10.340.10">
    <property type="match status" value="1"/>
</dbReference>
<evidence type="ECO:0000256" key="3">
    <source>
        <dbReference type="ARBA" id="ARBA00023136"/>
    </source>
</evidence>